<dbReference type="Proteomes" id="UP000703661">
    <property type="component" value="Unassembled WGS sequence"/>
</dbReference>
<dbReference type="GO" id="GO:0032934">
    <property type="term" value="F:sterol binding"/>
    <property type="evidence" value="ECO:0007669"/>
    <property type="project" value="TreeGrafter"/>
</dbReference>
<dbReference type="GO" id="GO:0006897">
    <property type="term" value="P:endocytosis"/>
    <property type="evidence" value="ECO:0007669"/>
    <property type="project" value="TreeGrafter"/>
</dbReference>
<keyword evidence="6" id="KW-0445">Lipid transport</keyword>
<dbReference type="Gene3D" id="1.25.40.20">
    <property type="entry name" value="Ankyrin repeat-containing domain"/>
    <property type="match status" value="1"/>
</dbReference>
<dbReference type="Gene3D" id="3.30.70.3490">
    <property type="match status" value="1"/>
</dbReference>
<dbReference type="GO" id="GO:0034727">
    <property type="term" value="P:piecemeal microautophagy of the nucleus"/>
    <property type="evidence" value="ECO:0007669"/>
    <property type="project" value="TreeGrafter"/>
</dbReference>
<evidence type="ECO:0000256" key="8">
    <source>
        <dbReference type="PROSITE-ProRule" id="PRU00023"/>
    </source>
</evidence>
<feature type="compositionally biased region" description="Low complexity" evidence="10">
    <location>
        <begin position="295"/>
        <end position="309"/>
    </location>
</feature>
<dbReference type="InterPro" id="IPR001849">
    <property type="entry name" value="PH_domain"/>
</dbReference>
<dbReference type="PROSITE" id="PS01013">
    <property type="entry name" value="OSBP"/>
    <property type="match status" value="1"/>
</dbReference>
<feature type="region of interest" description="Disordered" evidence="10">
    <location>
        <begin position="426"/>
        <end position="499"/>
    </location>
</feature>
<dbReference type="AlphaFoldDB" id="A0A9P6MQG5"/>
<accession>A0A9P6MQG5</accession>
<dbReference type="SUPFAM" id="SSF50729">
    <property type="entry name" value="PH domain-like"/>
    <property type="match status" value="1"/>
</dbReference>
<dbReference type="InterPro" id="IPR011993">
    <property type="entry name" value="PH-like_dom_sf"/>
</dbReference>
<dbReference type="EMBL" id="JAAAID010001597">
    <property type="protein sequence ID" value="KAG0009408.1"/>
    <property type="molecule type" value="Genomic_DNA"/>
</dbReference>
<evidence type="ECO:0000256" key="1">
    <source>
        <dbReference type="ARBA" id="ARBA00008842"/>
    </source>
</evidence>
<dbReference type="Pfam" id="PF00023">
    <property type="entry name" value="Ank"/>
    <property type="match status" value="1"/>
</dbReference>
<dbReference type="Pfam" id="PF00169">
    <property type="entry name" value="PH"/>
    <property type="match status" value="1"/>
</dbReference>
<dbReference type="InterPro" id="IPR000648">
    <property type="entry name" value="Oxysterol-bd"/>
</dbReference>
<dbReference type="PROSITE" id="PS50003">
    <property type="entry name" value="PH_DOMAIN"/>
    <property type="match status" value="1"/>
</dbReference>
<evidence type="ECO:0000256" key="2">
    <source>
        <dbReference type="ARBA" id="ARBA00022448"/>
    </source>
</evidence>
<evidence type="ECO:0000256" key="6">
    <source>
        <dbReference type="ARBA" id="ARBA00023055"/>
    </source>
</evidence>
<evidence type="ECO:0000256" key="10">
    <source>
        <dbReference type="SAM" id="MobiDB-lite"/>
    </source>
</evidence>
<dbReference type="InterPro" id="IPR002110">
    <property type="entry name" value="Ankyrin_rpt"/>
</dbReference>
<evidence type="ECO:0000313" key="13">
    <source>
        <dbReference type="Proteomes" id="UP000703661"/>
    </source>
</evidence>
<evidence type="ECO:0000313" key="12">
    <source>
        <dbReference type="EMBL" id="KAG0009408.1"/>
    </source>
</evidence>
<dbReference type="PANTHER" id="PTHR10972:SF205">
    <property type="entry name" value="OXYSTEROL-BINDING PROTEIN 1"/>
    <property type="match status" value="1"/>
</dbReference>
<keyword evidence="2" id="KW-0813">Transport</keyword>
<keyword evidence="3" id="KW-0597">Phosphoprotein</keyword>
<protein>
    <recommendedName>
        <fullName evidence="11">PH domain-containing protein</fullName>
    </recommendedName>
</protein>
<dbReference type="Gene3D" id="2.30.29.30">
    <property type="entry name" value="Pleckstrin-homology domain (PH domain)/Phosphotyrosine-binding domain (PTB)"/>
    <property type="match status" value="1"/>
</dbReference>
<dbReference type="GO" id="GO:0006887">
    <property type="term" value="P:exocytosis"/>
    <property type="evidence" value="ECO:0007669"/>
    <property type="project" value="TreeGrafter"/>
</dbReference>
<reference evidence="12" key="1">
    <citation type="journal article" date="2020" name="Fungal Divers.">
        <title>Resolving the Mortierellaceae phylogeny through synthesis of multi-gene phylogenetics and phylogenomics.</title>
        <authorList>
            <person name="Vandepol N."/>
            <person name="Liber J."/>
            <person name="Desiro A."/>
            <person name="Na H."/>
            <person name="Kennedy M."/>
            <person name="Barry K."/>
            <person name="Grigoriev I.V."/>
            <person name="Miller A.N."/>
            <person name="O'Donnell K."/>
            <person name="Stajich J.E."/>
            <person name="Bonito G."/>
        </authorList>
    </citation>
    <scope>NUCLEOTIDE SEQUENCE</scope>
    <source>
        <strain evidence="12">NRRL 2769</strain>
    </source>
</reference>
<feature type="region of interest" description="Disordered" evidence="10">
    <location>
        <begin position="520"/>
        <end position="556"/>
    </location>
</feature>
<dbReference type="FunFam" id="2.30.29.30:FF:000061">
    <property type="entry name" value="Oxysterol binding protein 1"/>
    <property type="match status" value="1"/>
</dbReference>
<organism evidence="12 13">
    <name type="scientific">Entomortierella chlamydospora</name>
    <dbReference type="NCBI Taxonomy" id="101097"/>
    <lineage>
        <taxon>Eukaryota</taxon>
        <taxon>Fungi</taxon>
        <taxon>Fungi incertae sedis</taxon>
        <taxon>Mucoromycota</taxon>
        <taxon>Mortierellomycotina</taxon>
        <taxon>Mortierellomycetes</taxon>
        <taxon>Mortierellales</taxon>
        <taxon>Mortierellaceae</taxon>
        <taxon>Entomortierella</taxon>
    </lineage>
</organism>
<evidence type="ECO:0000256" key="7">
    <source>
        <dbReference type="ARBA" id="ARBA00023121"/>
    </source>
</evidence>
<dbReference type="GO" id="GO:0005635">
    <property type="term" value="C:nuclear envelope"/>
    <property type="evidence" value="ECO:0007669"/>
    <property type="project" value="TreeGrafter"/>
</dbReference>
<keyword evidence="5 8" id="KW-0040">ANK repeat</keyword>
<sequence length="1030" mass="115652">MGRLDVVKLLLSKNDVNDGILDHKGKSAFDVASTAEVRVVLKAHRTEYLTQTTALMHQFAESGDLTSLMSLFDHPRAAFVLNISHQNTETGSTILHAASRRKDMAMVRWCLDQGIDTLLRDKKGKTAADVSKDSKIKRSDAPLVPTTPGQPPKLEGTLFKWTNYASGYKARWFVLEDGILSYFHNQEDAGNACRGSINLGIAKVWIDSSDKQRFDIIGKGSIRYHLKAGHANEAKRWILAITQSKQWIEDTSGNDRLSLVESRQSINLSATDYPRQKGNESTLSRGRTLLKERTPSATRSQRSRSSSTSPEDNQMEENTLPHAESFVTMNNYIQTQIQIQSEFTENLIRLQRAAEVSEGSEIMKLTLAAHESSLAVKSSIQKLYEMTQDRENYWKKILQQESQKRELWEESLRVLSEEQLEMQRILKRTEETNRKMRKNRSVRSRASTPTLNAGKASTPGSSTVTPAPEATEAGKLTSVPQKAPSEGEQSVEDESDVESGDEFFDAVSDDDIVEFDNDDVEEGDHVSDAGDAEGSGKEGGALATVTSSKPGEPYIAPSFKGYPEKLRERLPTKQTSLRPDVSLWAILKNSVGKDLSKITLPVYFNEPTSMLQRMAEDAEYIELLDKAARQRGATERILFIAAFAMSNYSSTIGRVAKPFNPLLGETYEYCREDKQFRYISEQVSHHPPISACYCDSPNYNFYAEVDVKSKFWGKSFEVLPKGTSHVELKVPKAFAEGSSELLTDPDDENKFIEHYSWRKVTTCVQNLIVGTPWIDSYGDMIITNHRTGETCKMTFKPRGWRGKDAYEIRGFAADGNGKEVWEVAGRWNDRLVARLAGKGNGEDLGSDAVAAGAVHVTDDHSGVPHHSKSRSGVYASSISPKQVLLLWKRDPVPPNPTPFNLTPFAMTLNDCPEELKKHLCPTDSRLRPDQRAMENAEFDLANTEKQRLEEKQRAKRRLLPPGKEHQPRWFKRNAQDDGWDFIGRDLPGQPKGSGAARDGRTSYWVERERCGATADYPEQLKWDIDDDDIF</sequence>
<evidence type="ECO:0000256" key="4">
    <source>
        <dbReference type="ARBA" id="ARBA00022737"/>
    </source>
</evidence>
<comment type="similarity">
    <text evidence="1 9">Belongs to the OSBP family.</text>
</comment>
<dbReference type="GO" id="GO:0097038">
    <property type="term" value="C:perinuclear endoplasmic reticulum"/>
    <property type="evidence" value="ECO:0007669"/>
    <property type="project" value="TreeGrafter"/>
</dbReference>
<dbReference type="PANTHER" id="PTHR10972">
    <property type="entry name" value="OXYSTEROL-BINDING PROTEIN-RELATED"/>
    <property type="match status" value="1"/>
</dbReference>
<proteinExistence type="inferred from homology"/>
<feature type="repeat" description="ANK" evidence="8">
    <location>
        <begin position="90"/>
        <end position="122"/>
    </location>
</feature>
<dbReference type="InterPro" id="IPR037239">
    <property type="entry name" value="OSBP_sf"/>
</dbReference>
<name>A0A9P6MQG5_9FUNG</name>
<evidence type="ECO:0000256" key="5">
    <source>
        <dbReference type="ARBA" id="ARBA00023043"/>
    </source>
</evidence>
<dbReference type="Pfam" id="PF01237">
    <property type="entry name" value="Oxysterol_BP"/>
    <property type="match status" value="1"/>
</dbReference>
<feature type="region of interest" description="Disordered" evidence="10">
    <location>
        <begin position="269"/>
        <end position="317"/>
    </location>
</feature>
<evidence type="ECO:0000259" key="11">
    <source>
        <dbReference type="PROSITE" id="PS50003"/>
    </source>
</evidence>
<dbReference type="GO" id="GO:0005886">
    <property type="term" value="C:plasma membrane"/>
    <property type="evidence" value="ECO:0007669"/>
    <property type="project" value="TreeGrafter"/>
</dbReference>
<dbReference type="GO" id="GO:0030011">
    <property type="term" value="P:maintenance of cell polarity"/>
    <property type="evidence" value="ECO:0007669"/>
    <property type="project" value="TreeGrafter"/>
</dbReference>
<comment type="caution">
    <text evidence="12">The sequence shown here is derived from an EMBL/GenBank/DDBJ whole genome shotgun (WGS) entry which is preliminary data.</text>
</comment>
<keyword evidence="13" id="KW-1185">Reference proteome</keyword>
<gene>
    <name evidence="12" type="ORF">BGZ80_002417</name>
</gene>
<dbReference type="SUPFAM" id="SSF144000">
    <property type="entry name" value="Oxysterol-binding protein-like"/>
    <property type="match status" value="1"/>
</dbReference>
<dbReference type="SMART" id="SM00233">
    <property type="entry name" value="PH"/>
    <property type="match status" value="1"/>
</dbReference>
<feature type="compositionally biased region" description="Acidic residues" evidence="10">
    <location>
        <begin position="489"/>
        <end position="499"/>
    </location>
</feature>
<evidence type="ECO:0000256" key="3">
    <source>
        <dbReference type="ARBA" id="ARBA00022553"/>
    </source>
</evidence>
<dbReference type="InterPro" id="IPR018494">
    <property type="entry name" value="Oxysterol-bd_CS"/>
</dbReference>
<dbReference type="FunFam" id="2.40.160.120:FF:000001">
    <property type="entry name" value="Oxysterol-binding protein"/>
    <property type="match status" value="1"/>
</dbReference>
<evidence type="ECO:0000256" key="9">
    <source>
        <dbReference type="RuleBase" id="RU003844"/>
    </source>
</evidence>
<keyword evidence="4" id="KW-0677">Repeat</keyword>
<dbReference type="GO" id="GO:0120009">
    <property type="term" value="P:intermembrane lipid transfer"/>
    <property type="evidence" value="ECO:0007669"/>
    <property type="project" value="UniProtKB-ARBA"/>
</dbReference>
<dbReference type="PROSITE" id="PS50088">
    <property type="entry name" value="ANK_REPEAT"/>
    <property type="match status" value="1"/>
</dbReference>
<dbReference type="InterPro" id="IPR036770">
    <property type="entry name" value="Ankyrin_rpt-contain_sf"/>
</dbReference>
<dbReference type="GO" id="GO:0005829">
    <property type="term" value="C:cytosol"/>
    <property type="evidence" value="ECO:0007669"/>
    <property type="project" value="TreeGrafter"/>
</dbReference>
<keyword evidence="7" id="KW-0446">Lipid-binding</keyword>
<dbReference type="Gene3D" id="2.40.160.120">
    <property type="match status" value="1"/>
</dbReference>
<feature type="domain" description="PH" evidence="11">
    <location>
        <begin position="151"/>
        <end position="246"/>
    </location>
</feature>
<dbReference type="SUPFAM" id="SSF48403">
    <property type="entry name" value="Ankyrin repeat"/>
    <property type="match status" value="1"/>
</dbReference>